<accession>A0A4C1U071</accession>
<keyword evidence="2" id="KW-1185">Reference proteome</keyword>
<dbReference type="AlphaFoldDB" id="A0A4C1U071"/>
<protein>
    <submittedName>
        <fullName evidence="1">Uncharacterized protein</fullName>
    </submittedName>
</protein>
<organism evidence="1 2">
    <name type="scientific">Eumeta variegata</name>
    <name type="common">Bagworm moth</name>
    <name type="synonym">Eumeta japonica</name>
    <dbReference type="NCBI Taxonomy" id="151549"/>
    <lineage>
        <taxon>Eukaryota</taxon>
        <taxon>Metazoa</taxon>
        <taxon>Ecdysozoa</taxon>
        <taxon>Arthropoda</taxon>
        <taxon>Hexapoda</taxon>
        <taxon>Insecta</taxon>
        <taxon>Pterygota</taxon>
        <taxon>Neoptera</taxon>
        <taxon>Endopterygota</taxon>
        <taxon>Lepidoptera</taxon>
        <taxon>Glossata</taxon>
        <taxon>Ditrysia</taxon>
        <taxon>Tineoidea</taxon>
        <taxon>Psychidae</taxon>
        <taxon>Oiketicinae</taxon>
        <taxon>Eumeta</taxon>
    </lineage>
</organism>
<gene>
    <name evidence="1" type="ORF">EVAR_8893_1</name>
</gene>
<reference evidence="1 2" key="1">
    <citation type="journal article" date="2019" name="Commun. Biol.">
        <title>The bagworm genome reveals a unique fibroin gene that provides high tensile strength.</title>
        <authorList>
            <person name="Kono N."/>
            <person name="Nakamura H."/>
            <person name="Ohtoshi R."/>
            <person name="Tomita M."/>
            <person name="Numata K."/>
            <person name="Arakawa K."/>
        </authorList>
    </citation>
    <scope>NUCLEOTIDE SEQUENCE [LARGE SCALE GENOMIC DNA]</scope>
</reference>
<evidence type="ECO:0000313" key="1">
    <source>
        <dbReference type="EMBL" id="GBP19733.1"/>
    </source>
</evidence>
<sequence length="72" mass="8318">MLSGYGYFHEYLHRFKHDDTPECPSYPGRIQPDTLVEAMLSSEAAWNATSTFVSEVLIDLRSIERRRGNNKI</sequence>
<dbReference type="OrthoDB" id="6624721at2759"/>
<evidence type="ECO:0000313" key="2">
    <source>
        <dbReference type="Proteomes" id="UP000299102"/>
    </source>
</evidence>
<comment type="caution">
    <text evidence="1">The sequence shown here is derived from an EMBL/GenBank/DDBJ whole genome shotgun (WGS) entry which is preliminary data.</text>
</comment>
<proteinExistence type="predicted"/>
<dbReference type="Proteomes" id="UP000299102">
    <property type="component" value="Unassembled WGS sequence"/>
</dbReference>
<dbReference type="EMBL" id="BGZK01000111">
    <property type="protein sequence ID" value="GBP19733.1"/>
    <property type="molecule type" value="Genomic_DNA"/>
</dbReference>
<name>A0A4C1U071_EUMVA</name>